<dbReference type="Pfam" id="PF01541">
    <property type="entry name" value="GIY-YIG"/>
    <property type="match status" value="1"/>
</dbReference>
<dbReference type="PANTHER" id="PTHR44858:SF1">
    <property type="entry name" value="UDP-N-ACETYLGLUCOSAMINE--PEPTIDE N-ACETYLGLUCOSAMINYLTRANSFERASE SPINDLY-RELATED"/>
    <property type="match status" value="1"/>
</dbReference>
<dbReference type="SUPFAM" id="SSF82771">
    <property type="entry name" value="GIY-YIG endonuclease"/>
    <property type="match status" value="1"/>
</dbReference>
<sequence>MGTCNAVNPKLPPTDWGHRGKISPKPTHQPLKTTPGHHPIGLLWLQTIFLICFILFGASLAMTCGIYQILNTVNGKSYVGHARQIEQRWQQHTQDLDQVSALETRQYSLRSEFLAYNLRTVVTKAGRHGVFEFYITEVCAPEALLETQSRWIETLKPAYNVTPVVRRQRAPSSPAPKFWIYYHNFEKLGYLPIEPLLYHDKITSEYGKCLSVSVANRGIVTASGQPLYVIVGIGNRPRQYYLWGRFILEEILPSEEPPSLVYHLLADGELLKTPQFLNTPDFQAFKKACGYFRKGAIACGATPFQETLETLAKNHQPVGNTLDFSQLLEHFYAQVLRINPGEAGIYCQQGLLYYQQGQDHRAIQALDQAIQRRPQAAMAYYYRGLAYHQLGQIPQAWSDLQTALDLLKTQEQPSHLTAIVQTLIAELPPLADIHFQG</sequence>
<dbReference type="EMBL" id="JJML01000017">
    <property type="protein sequence ID" value="KGF72897.1"/>
    <property type="molecule type" value="Genomic_DNA"/>
</dbReference>
<dbReference type="InterPro" id="IPR035901">
    <property type="entry name" value="GIY-YIG_endonuc_sf"/>
</dbReference>
<dbReference type="InterPro" id="IPR050498">
    <property type="entry name" value="Ycf3"/>
</dbReference>
<dbReference type="PROSITE" id="PS50164">
    <property type="entry name" value="GIY_YIG"/>
    <property type="match status" value="1"/>
</dbReference>
<dbReference type="InterPro" id="IPR019734">
    <property type="entry name" value="TPR_rpt"/>
</dbReference>
<keyword evidence="5" id="KW-0472">Membrane</keyword>
<evidence type="ECO:0000256" key="5">
    <source>
        <dbReference type="SAM" id="Phobius"/>
    </source>
</evidence>
<keyword evidence="1" id="KW-0677">Repeat</keyword>
<dbReference type="InterPro" id="IPR011990">
    <property type="entry name" value="TPR-like_helical_dom_sf"/>
</dbReference>
<dbReference type="PROSITE" id="PS50005">
    <property type="entry name" value="TPR"/>
    <property type="match status" value="2"/>
</dbReference>
<evidence type="ECO:0000256" key="1">
    <source>
        <dbReference type="ARBA" id="ARBA00022737"/>
    </source>
</evidence>
<evidence type="ECO:0000256" key="2">
    <source>
        <dbReference type="ARBA" id="ARBA00022803"/>
    </source>
</evidence>
<dbReference type="PANTHER" id="PTHR44858">
    <property type="entry name" value="TETRATRICOPEPTIDE REPEAT PROTEIN 6"/>
    <property type="match status" value="1"/>
</dbReference>
<keyword evidence="2 3" id="KW-0802">TPR repeat</keyword>
<feature type="transmembrane region" description="Helical" evidence="5">
    <location>
        <begin position="43"/>
        <end position="67"/>
    </location>
</feature>
<dbReference type="Gene3D" id="1.25.40.10">
    <property type="entry name" value="Tetratricopeptide repeat domain"/>
    <property type="match status" value="1"/>
</dbReference>
<feature type="repeat" description="TPR" evidence="3">
    <location>
        <begin position="343"/>
        <end position="376"/>
    </location>
</feature>
<dbReference type="Pfam" id="PF13414">
    <property type="entry name" value="TPR_11"/>
    <property type="match status" value="1"/>
</dbReference>
<evidence type="ECO:0000256" key="4">
    <source>
        <dbReference type="SAM" id="MobiDB-lite"/>
    </source>
</evidence>
<evidence type="ECO:0000313" key="7">
    <source>
        <dbReference type="EMBL" id="KGF72897.1"/>
    </source>
</evidence>
<keyword evidence="8" id="KW-1185">Reference proteome</keyword>
<dbReference type="SMART" id="SM00465">
    <property type="entry name" value="GIYc"/>
    <property type="match status" value="1"/>
</dbReference>
<evidence type="ECO:0000259" key="6">
    <source>
        <dbReference type="PROSITE" id="PS50164"/>
    </source>
</evidence>
<feature type="repeat" description="TPR" evidence="3">
    <location>
        <begin position="377"/>
        <end position="410"/>
    </location>
</feature>
<dbReference type="SMART" id="SM00028">
    <property type="entry name" value="TPR"/>
    <property type="match status" value="2"/>
</dbReference>
<evidence type="ECO:0000256" key="3">
    <source>
        <dbReference type="PROSITE-ProRule" id="PRU00339"/>
    </source>
</evidence>
<keyword evidence="5" id="KW-1133">Transmembrane helix</keyword>
<protein>
    <recommendedName>
        <fullName evidence="6">GIY-YIG domain-containing protein</fullName>
    </recommendedName>
</protein>
<organism evidence="7 8">
    <name type="scientific">Neosynechococcus sphagnicola sy1</name>
    <dbReference type="NCBI Taxonomy" id="1497020"/>
    <lineage>
        <taxon>Bacteria</taxon>
        <taxon>Bacillati</taxon>
        <taxon>Cyanobacteriota</taxon>
        <taxon>Cyanophyceae</taxon>
        <taxon>Neosynechococcales</taxon>
        <taxon>Neosynechococcaceae</taxon>
        <taxon>Neosynechococcus</taxon>
    </lineage>
</organism>
<dbReference type="AlphaFoldDB" id="A0A098TM04"/>
<proteinExistence type="predicted"/>
<evidence type="ECO:0000313" key="8">
    <source>
        <dbReference type="Proteomes" id="UP000030170"/>
    </source>
</evidence>
<name>A0A098TM04_9CYAN</name>
<accession>A0A098TM04</accession>
<dbReference type="InterPro" id="IPR000305">
    <property type="entry name" value="GIY-YIG_endonuc"/>
</dbReference>
<gene>
    <name evidence="7" type="ORF">DO97_04130</name>
</gene>
<feature type="region of interest" description="Disordered" evidence="4">
    <location>
        <begin position="1"/>
        <end position="32"/>
    </location>
</feature>
<reference evidence="7 8" key="1">
    <citation type="journal article" date="2014" name="Mol. Ecol.">
        <title>Evolution of Synechococcus.</title>
        <authorList>
            <person name="Dvorak P."/>
            <person name="Casamatta D."/>
            <person name="Hasler P."/>
            <person name="Poulickova A."/>
            <person name="Ondrej V."/>
            <person name="Sanges R."/>
        </authorList>
    </citation>
    <scope>NUCLEOTIDE SEQUENCE [LARGE SCALE GENOMIC DNA]</scope>
    <source>
        <strain evidence="7 8">CAUP A 1101</strain>
    </source>
</reference>
<dbReference type="Gene3D" id="3.40.1440.10">
    <property type="entry name" value="GIY-YIG endonuclease"/>
    <property type="match status" value="1"/>
</dbReference>
<dbReference type="Proteomes" id="UP000030170">
    <property type="component" value="Unassembled WGS sequence"/>
</dbReference>
<keyword evidence="5" id="KW-0812">Transmembrane</keyword>
<dbReference type="STRING" id="1497020.DO97_04130"/>
<comment type="caution">
    <text evidence="7">The sequence shown here is derived from an EMBL/GenBank/DDBJ whole genome shotgun (WGS) entry which is preliminary data.</text>
</comment>
<dbReference type="SUPFAM" id="SSF48452">
    <property type="entry name" value="TPR-like"/>
    <property type="match status" value="1"/>
</dbReference>
<feature type="domain" description="GIY-YIG" evidence="6">
    <location>
        <begin position="62"/>
        <end position="161"/>
    </location>
</feature>